<protein>
    <submittedName>
        <fullName evidence="2">FAD-dependent sensor of blue light</fullName>
    </submittedName>
</protein>
<name>A0A2T4YLP7_9HYPH</name>
<feature type="domain" description="BLUF" evidence="1">
    <location>
        <begin position="2"/>
        <end position="97"/>
    </location>
</feature>
<evidence type="ECO:0000313" key="2">
    <source>
        <dbReference type="EMBL" id="PTM44185.1"/>
    </source>
</evidence>
<evidence type="ECO:0000259" key="1">
    <source>
        <dbReference type="PROSITE" id="PS50925"/>
    </source>
</evidence>
<accession>A0A2T4YLP7</accession>
<dbReference type="InterPro" id="IPR036046">
    <property type="entry name" value="Acylphosphatase-like_dom_sf"/>
</dbReference>
<reference evidence="2 3" key="1">
    <citation type="submission" date="2018-04" db="EMBL/GenBank/DDBJ databases">
        <title>Genomic Encyclopedia of Archaeal and Bacterial Type Strains, Phase II (KMG-II): from individual species to whole genera.</title>
        <authorList>
            <person name="Goeker M."/>
        </authorList>
    </citation>
    <scope>NUCLEOTIDE SEQUENCE [LARGE SCALE GENOMIC DNA]</scope>
    <source>
        <strain evidence="2 3">DSM 25521</strain>
    </source>
</reference>
<keyword evidence="3" id="KW-1185">Reference proteome</keyword>
<dbReference type="RefSeq" id="WP_108179749.1">
    <property type="nucleotide sequence ID" value="NZ_PZZL01000036.1"/>
</dbReference>
<dbReference type="OrthoDB" id="196105at2"/>
<sequence length="175" mass="19750">MLYRCIYASKLSDAVDSHATFDALTQIEDQSARNNARLKLTGILLSVDRHFLQVLEGSNRSISGLLGKLFADQRHCDILLVELVPVDRRLFPEWTMKWAPLKRRPDFVASGWTPENLKAPAILSLAKSIRAGINPSFRMRAANDATDEIYRMHPAKAALRGVTQIVEHCEYGQPY</sequence>
<dbReference type="GO" id="GO:0071949">
    <property type="term" value="F:FAD binding"/>
    <property type="evidence" value="ECO:0007669"/>
    <property type="project" value="InterPro"/>
</dbReference>
<dbReference type="Proteomes" id="UP000241808">
    <property type="component" value="Unassembled WGS sequence"/>
</dbReference>
<dbReference type="PROSITE" id="PS50925">
    <property type="entry name" value="BLUF"/>
    <property type="match status" value="1"/>
</dbReference>
<comment type="caution">
    <text evidence="2">The sequence shown here is derived from an EMBL/GenBank/DDBJ whole genome shotgun (WGS) entry which is preliminary data.</text>
</comment>
<organism evidence="2 3">
    <name type="scientific">Phreatobacter oligotrophus</name>
    <dbReference type="NCBI Taxonomy" id="1122261"/>
    <lineage>
        <taxon>Bacteria</taxon>
        <taxon>Pseudomonadati</taxon>
        <taxon>Pseudomonadota</taxon>
        <taxon>Alphaproteobacteria</taxon>
        <taxon>Hyphomicrobiales</taxon>
        <taxon>Phreatobacteraceae</taxon>
        <taxon>Phreatobacter</taxon>
    </lineage>
</organism>
<gene>
    <name evidence="2" type="ORF">C8P69_1361</name>
</gene>
<dbReference type="Pfam" id="PF04940">
    <property type="entry name" value="BLUF"/>
    <property type="match status" value="1"/>
</dbReference>
<evidence type="ECO:0000313" key="3">
    <source>
        <dbReference type="Proteomes" id="UP000241808"/>
    </source>
</evidence>
<dbReference type="Gene3D" id="3.30.70.100">
    <property type="match status" value="1"/>
</dbReference>
<dbReference type="SMART" id="SM01034">
    <property type="entry name" value="BLUF"/>
    <property type="match status" value="1"/>
</dbReference>
<dbReference type="EMBL" id="PZZL01000036">
    <property type="protein sequence ID" value="PTM44185.1"/>
    <property type="molecule type" value="Genomic_DNA"/>
</dbReference>
<dbReference type="SUPFAM" id="SSF54975">
    <property type="entry name" value="Acylphosphatase/BLUF domain-like"/>
    <property type="match status" value="1"/>
</dbReference>
<dbReference type="AlphaFoldDB" id="A0A2T4YLP7"/>
<dbReference type="GO" id="GO:0009882">
    <property type="term" value="F:blue light photoreceptor activity"/>
    <property type="evidence" value="ECO:0007669"/>
    <property type="project" value="InterPro"/>
</dbReference>
<dbReference type="InterPro" id="IPR007024">
    <property type="entry name" value="BLUF_domain"/>
</dbReference>
<proteinExistence type="predicted"/>